<keyword evidence="1" id="KW-0812">Transmembrane</keyword>
<keyword evidence="1" id="KW-0472">Membrane</keyword>
<proteinExistence type="predicted"/>
<evidence type="ECO:0000256" key="1">
    <source>
        <dbReference type="SAM" id="Phobius"/>
    </source>
</evidence>
<dbReference type="RefSeq" id="WP_048674661.1">
    <property type="nucleotide sequence ID" value="NZ_CBTJ020000071.1"/>
</dbReference>
<keyword evidence="3" id="KW-1185">Reference proteome</keyword>
<dbReference type="Proteomes" id="UP000035760">
    <property type="component" value="Unassembled WGS sequence"/>
</dbReference>
<name>W6MAE9_9GAMM</name>
<reference evidence="2" key="2">
    <citation type="submission" date="2014-03" db="EMBL/GenBank/DDBJ databases">
        <title>Candidatus Competibacter-lineage genomes retrieved from metagenomes reveal functional metabolic diversity.</title>
        <authorList>
            <person name="McIlroy S.J."/>
            <person name="Albertsen M."/>
            <person name="Andresen E.K."/>
            <person name="Saunders A.M."/>
            <person name="Kristiansen R."/>
            <person name="Stokholm-Bjerregaard M."/>
            <person name="Nielsen K.L."/>
            <person name="Nielsen P.H."/>
        </authorList>
    </citation>
    <scope>NUCLEOTIDE SEQUENCE</scope>
    <source>
        <strain evidence="2">Run_A_D11</strain>
    </source>
</reference>
<keyword evidence="1" id="KW-1133">Transmembrane helix</keyword>
<evidence type="ECO:0000313" key="2">
    <source>
        <dbReference type="EMBL" id="CDI03714.1"/>
    </source>
</evidence>
<dbReference type="EMBL" id="CBTJ020000071">
    <property type="protein sequence ID" value="CDI03714.1"/>
    <property type="molecule type" value="Genomic_DNA"/>
</dbReference>
<accession>W6MAE9</accession>
<protein>
    <submittedName>
        <fullName evidence="2">Uncharacterized protein</fullName>
    </submittedName>
</protein>
<comment type="caution">
    <text evidence="2">The sequence shown here is derived from an EMBL/GenBank/DDBJ whole genome shotgun (WGS) entry which is preliminary data.</text>
</comment>
<evidence type="ECO:0000313" key="3">
    <source>
        <dbReference type="Proteomes" id="UP000035760"/>
    </source>
</evidence>
<gene>
    <name evidence="2" type="ORF">BN873_610111</name>
</gene>
<dbReference type="AlphaFoldDB" id="W6MAE9"/>
<sequence length="113" mass="12618">MASEKSWVAAAGRSTKRWRQRGEVPIWVIIGLGLVGGLGLYWYTTPRAAPAWVRGWLPTAEPPGQNKPLYRWQDAYGREHVTDKPPVGRPYQVVISPLDANVLPSSPKRGEDQ</sequence>
<dbReference type="OrthoDB" id="6027736at2"/>
<feature type="transmembrane region" description="Helical" evidence="1">
    <location>
        <begin position="24"/>
        <end position="43"/>
    </location>
</feature>
<reference evidence="2" key="1">
    <citation type="submission" date="2013-07" db="EMBL/GenBank/DDBJ databases">
        <authorList>
            <person name="McIlroy S."/>
        </authorList>
    </citation>
    <scope>NUCLEOTIDE SEQUENCE [LARGE SCALE GENOMIC DNA]</scope>
    <source>
        <strain evidence="2">Run_A_D11</strain>
    </source>
</reference>
<dbReference type="STRING" id="1400863.BN873_610111"/>
<organism evidence="2 3">
    <name type="scientific">Candidatus Competibacter denitrificans Run_A_D11</name>
    <dbReference type="NCBI Taxonomy" id="1400863"/>
    <lineage>
        <taxon>Bacteria</taxon>
        <taxon>Pseudomonadati</taxon>
        <taxon>Pseudomonadota</taxon>
        <taxon>Gammaproteobacteria</taxon>
        <taxon>Candidatus Competibacteraceae</taxon>
        <taxon>Candidatus Competibacter</taxon>
    </lineage>
</organism>